<dbReference type="EMBL" id="AGNL01032298">
    <property type="protein sequence ID" value="EJK56150.1"/>
    <property type="molecule type" value="Genomic_DNA"/>
</dbReference>
<reference evidence="1 2" key="1">
    <citation type="journal article" date="2012" name="Genome Biol.">
        <title>Genome and low-iron response of an oceanic diatom adapted to chronic iron limitation.</title>
        <authorList>
            <person name="Lommer M."/>
            <person name="Specht M."/>
            <person name="Roy A.S."/>
            <person name="Kraemer L."/>
            <person name="Andreson R."/>
            <person name="Gutowska M.A."/>
            <person name="Wolf J."/>
            <person name="Bergner S.V."/>
            <person name="Schilhabel M.B."/>
            <person name="Klostermeier U.C."/>
            <person name="Beiko R.G."/>
            <person name="Rosenstiel P."/>
            <person name="Hippler M."/>
            <person name="Laroche J."/>
        </authorList>
    </citation>
    <scope>NUCLEOTIDE SEQUENCE [LARGE SCALE GENOMIC DNA]</scope>
    <source>
        <strain evidence="1 2">CCMP1005</strain>
    </source>
</reference>
<name>K0RT47_THAOC</name>
<gene>
    <name evidence="1" type="ORF">THAOC_24018</name>
</gene>
<evidence type="ECO:0000313" key="2">
    <source>
        <dbReference type="Proteomes" id="UP000266841"/>
    </source>
</evidence>
<accession>K0RT47</accession>
<comment type="caution">
    <text evidence="1">The sequence shown here is derived from an EMBL/GenBank/DDBJ whole genome shotgun (WGS) entry which is preliminary data.</text>
</comment>
<sequence>MSTIAETPFAADPGGDSTVNHIRFSIADMGTDTVEPHRVLLPSTRTLMYERLLPNETARLDVDDELILLVPQSPLPRMENREKADHKLILSRLEKVMLSLVGKAFDASERELQLKIEKNKRSISVLGEPYFEFSCRIRSYAERFTLSAPNPDKSAINGLWSGGSGFYVEMCGYSPSQSVLVMHRMMPFVKIFKLRRSGSILNESALKFPEGANPDNMAIPLARKLALVAGDSMKALEVFWESLTDDQRVEEAAKTLKTVGMGKIQDFNDKAL</sequence>
<proteinExistence type="predicted"/>
<feature type="non-terminal residue" evidence="1">
    <location>
        <position position="272"/>
    </location>
</feature>
<dbReference type="Proteomes" id="UP000266841">
    <property type="component" value="Unassembled WGS sequence"/>
</dbReference>
<dbReference type="AlphaFoldDB" id="K0RT47"/>
<keyword evidence="2" id="KW-1185">Reference proteome</keyword>
<evidence type="ECO:0000313" key="1">
    <source>
        <dbReference type="EMBL" id="EJK56150.1"/>
    </source>
</evidence>
<protein>
    <submittedName>
        <fullName evidence="1">Uncharacterized protein</fullName>
    </submittedName>
</protein>
<organism evidence="1 2">
    <name type="scientific">Thalassiosira oceanica</name>
    <name type="common">Marine diatom</name>
    <dbReference type="NCBI Taxonomy" id="159749"/>
    <lineage>
        <taxon>Eukaryota</taxon>
        <taxon>Sar</taxon>
        <taxon>Stramenopiles</taxon>
        <taxon>Ochrophyta</taxon>
        <taxon>Bacillariophyta</taxon>
        <taxon>Coscinodiscophyceae</taxon>
        <taxon>Thalassiosirophycidae</taxon>
        <taxon>Thalassiosirales</taxon>
        <taxon>Thalassiosiraceae</taxon>
        <taxon>Thalassiosira</taxon>
    </lineage>
</organism>